<dbReference type="AlphaFoldDB" id="A0A2S7SYU3"/>
<dbReference type="RefSeq" id="WP_105038988.1">
    <property type="nucleotide sequence ID" value="NZ_PPSL01000002.1"/>
</dbReference>
<dbReference type="Pfam" id="PF18962">
    <property type="entry name" value="Por_Secre_tail"/>
    <property type="match status" value="1"/>
</dbReference>
<evidence type="ECO:0000313" key="3">
    <source>
        <dbReference type="EMBL" id="PQJ12109.1"/>
    </source>
</evidence>
<keyword evidence="4" id="KW-1185">Reference proteome</keyword>
<gene>
    <name evidence="3" type="ORF">CJD36_010000</name>
</gene>
<dbReference type="Proteomes" id="UP000239872">
    <property type="component" value="Unassembled WGS sequence"/>
</dbReference>
<accession>A0A2S7SYU3</accession>
<comment type="caution">
    <text evidence="3">The sequence shown here is derived from an EMBL/GenBank/DDBJ whole genome shotgun (WGS) entry which is preliminary data.</text>
</comment>
<name>A0A2S7SYU3_9BACT</name>
<dbReference type="NCBIfam" id="TIGR04183">
    <property type="entry name" value="Por_Secre_tail"/>
    <property type="match status" value="1"/>
</dbReference>
<feature type="signal peptide" evidence="1">
    <location>
        <begin position="1"/>
        <end position="18"/>
    </location>
</feature>
<dbReference type="Gene3D" id="2.60.120.260">
    <property type="entry name" value="Galactose-binding domain-like"/>
    <property type="match status" value="1"/>
</dbReference>
<organism evidence="3 4">
    <name type="scientific">Flavipsychrobacter stenotrophus</name>
    <dbReference type="NCBI Taxonomy" id="2077091"/>
    <lineage>
        <taxon>Bacteria</taxon>
        <taxon>Pseudomonadati</taxon>
        <taxon>Bacteroidota</taxon>
        <taxon>Chitinophagia</taxon>
        <taxon>Chitinophagales</taxon>
        <taxon>Chitinophagaceae</taxon>
        <taxon>Flavipsychrobacter</taxon>
    </lineage>
</organism>
<dbReference type="OrthoDB" id="9775889at2"/>
<feature type="chain" id="PRO_5015720700" description="Secretion system C-terminal sorting domain-containing protein" evidence="1">
    <location>
        <begin position="19"/>
        <end position="293"/>
    </location>
</feature>
<reference evidence="3 4" key="1">
    <citation type="submission" date="2018-01" db="EMBL/GenBank/DDBJ databases">
        <title>A novel member of the phylum Bacteroidetes isolated from glacier ice.</title>
        <authorList>
            <person name="Liu Q."/>
            <person name="Xin Y.-H."/>
        </authorList>
    </citation>
    <scope>NUCLEOTIDE SEQUENCE [LARGE SCALE GENOMIC DNA]</scope>
    <source>
        <strain evidence="3 4">RB1R16</strain>
    </source>
</reference>
<sequence length="293" mass="33032">MKKLFTLIAVLFSLSVQAQYYLGFDGTDTFFNRFIVVDTINYHHNQWQVGSPHKTTFSAAFSAPNVFVTDTLNPYAPNDTSVFILKMAKSIPAWPGSTHYGPLYNISFDYQLDIDTQSIARLEISEDSGGHWHDVNDSLTSTYSWATSTIDTIATTSGSWRNFNVYRNFGPLASDTALFRFTFISGTSTAPHDGWMIDNMFIYYWFEGGVVQVQNANLISLYPNPSKGNIYIHANRSASNASVVVYDLSGREVHRRSITTSDTYINLLLPSGMYMLKYVAGDEYCTKKILIEH</sequence>
<keyword evidence="1" id="KW-0732">Signal</keyword>
<proteinExistence type="predicted"/>
<dbReference type="InterPro" id="IPR026444">
    <property type="entry name" value="Secre_tail"/>
</dbReference>
<evidence type="ECO:0000313" key="4">
    <source>
        <dbReference type="Proteomes" id="UP000239872"/>
    </source>
</evidence>
<evidence type="ECO:0000259" key="2">
    <source>
        <dbReference type="Pfam" id="PF18962"/>
    </source>
</evidence>
<feature type="domain" description="Secretion system C-terminal sorting" evidence="2">
    <location>
        <begin position="221"/>
        <end position="291"/>
    </location>
</feature>
<protein>
    <recommendedName>
        <fullName evidence="2">Secretion system C-terminal sorting domain-containing protein</fullName>
    </recommendedName>
</protein>
<evidence type="ECO:0000256" key="1">
    <source>
        <dbReference type="SAM" id="SignalP"/>
    </source>
</evidence>
<dbReference type="EMBL" id="PPSL01000002">
    <property type="protein sequence ID" value="PQJ12109.1"/>
    <property type="molecule type" value="Genomic_DNA"/>
</dbReference>